<keyword evidence="5" id="KW-0574">Periplasm</keyword>
<feature type="compositionally biased region" description="Basic and acidic residues" evidence="9">
    <location>
        <begin position="433"/>
        <end position="443"/>
    </location>
</feature>
<dbReference type="FunFam" id="2.40.10.120:FF:000007">
    <property type="entry name" value="Periplasmic serine endoprotease DegP-like"/>
    <property type="match status" value="1"/>
</dbReference>
<dbReference type="NCBIfam" id="TIGR02037">
    <property type="entry name" value="degP_htrA_DO"/>
    <property type="match status" value="1"/>
</dbReference>
<protein>
    <submittedName>
        <fullName evidence="11">Putative periplasmic serine endoprotease DegP-like</fullName>
        <ecNumber evidence="11">3.4.21.107</ecNumber>
    </submittedName>
</protein>
<dbReference type="SUPFAM" id="SSF50494">
    <property type="entry name" value="Trypsin-like serine proteases"/>
    <property type="match status" value="1"/>
</dbReference>
<keyword evidence="2 11" id="KW-0645">Protease</keyword>
<dbReference type="GO" id="GO:0030313">
    <property type="term" value="C:cell envelope"/>
    <property type="evidence" value="ECO:0007669"/>
    <property type="project" value="UniProtKB-SubCell"/>
</dbReference>
<evidence type="ECO:0000256" key="4">
    <source>
        <dbReference type="ARBA" id="ARBA00022737"/>
    </source>
</evidence>
<dbReference type="InterPro" id="IPR001940">
    <property type="entry name" value="Peptidase_S1C"/>
</dbReference>
<dbReference type="Gene3D" id="2.30.42.10">
    <property type="match status" value="2"/>
</dbReference>
<evidence type="ECO:0000313" key="11">
    <source>
        <dbReference type="EMBL" id="OIR06261.1"/>
    </source>
</evidence>
<gene>
    <name evidence="11" type="primary">degP1_4</name>
    <name evidence="11" type="ORF">GALL_117350</name>
</gene>
<dbReference type="PRINTS" id="PR00834">
    <property type="entry name" value="PROTEASES2C"/>
</dbReference>
<comment type="caution">
    <text evidence="11">The sequence shown here is derived from an EMBL/GenBank/DDBJ whole genome shotgun (WGS) entry which is preliminary data.</text>
</comment>
<evidence type="ECO:0000256" key="7">
    <source>
        <dbReference type="ARBA" id="ARBA00022825"/>
    </source>
</evidence>
<dbReference type="EC" id="3.4.21.107" evidence="11"/>
<proteinExistence type="predicted"/>
<feature type="domain" description="PDZ" evidence="10">
    <location>
        <begin position="315"/>
        <end position="385"/>
    </location>
</feature>
<evidence type="ECO:0000256" key="5">
    <source>
        <dbReference type="ARBA" id="ARBA00022764"/>
    </source>
</evidence>
<dbReference type="InterPro" id="IPR009003">
    <property type="entry name" value="Peptidase_S1_PA"/>
</dbReference>
<comment type="subcellular location">
    <subcellularLocation>
        <location evidence="1">Cell envelope</location>
    </subcellularLocation>
</comment>
<dbReference type="InterPro" id="IPR001478">
    <property type="entry name" value="PDZ"/>
</dbReference>
<sequence length="548" mass="57834">MSSRQHFGRRTPARARAVPRPTIHLLHWLLATLLAVALLAGLGAGAHASEAQATPAPVPATVAAPPPAAVAPPATLDVPGRGPDAPASFADLAARLLPAVVNISTTQTLKDPERGMEMPQFPPGSPFEDLFKDFLEKQGKNQDMAPRRATALGSGFIIDPSGLVVTNNHVITDADEISVILHDGRAFKAKVVGADSKADLALLRLEDAPSKLPSVPLGNSDLSRVGDWVLAIGNPYGLGGTVTAGIISARSRDINAGPYDDFIQTDAAINKGNSGGPLFNMKGEVIGINTAIFSQTGGSIGIGFSIPSNLAKPVLVDLQKYGRTRRGWLGVRIQTVTDDIADSLGLKDAKGALVASVSPGGPAAKAGLKAGDVITAFDGKAVEEMRRLPRIVAETEIGSEAEVEYWRDGKLRHTQVRVGELKDDDQQETAAKPAEKPHPKPDLGETSLGKLGFSVAAITQPLRDRFQLSADLKGVVVTTVNPDGPAADKGLRPGDVISSLDNEPVKTPAELISRIEHARRDGRHTVLLFVQNGNDMHYLPLKLDDSQK</sequence>
<dbReference type="SMART" id="SM00228">
    <property type="entry name" value="PDZ"/>
    <property type="match status" value="2"/>
</dbReference>
<keyword evidence="7" id="KW-0720">Serine protease</keyword>
<evidence type="ECO:0000256" key="1">
    <source>
        <dbReference type="ARBA" id="ARBA00004196"/>
    </source>
</evidence>
<dbReference type="CDD" id="cd10839">
    <property type="entry name" value="cpPDZ1_DegP-like"/>
    <property type="match status" value="1"/>
</dbReference>
<dbReference type="InterPro" id="IPR051201">
    <property type="entry name" value="Chloro_Bact_Ser_Proteases"/>
</dbReference>
<dbReference type="PANTHER" id="PTHR43343">
    <property type="entry name" value="PEPTIDASE S12"/>
    <property type="match status" value="1"/>
</dbReference>
<dbReference type="SUPFAM" id="SSF50156">
    <property type="entry name" value="PDZ domain-like"/>
    <property type="match status" value="2"/>
</dbReference>
<dbReference type="Pfam" id="PF13180">
    <property type="entry name" value="PDZ_2"/>
    <property type="match status" value="2"/>
</dbReference>
<accession>A0A1J5SQD0</accession>
<feature type="domain" description="PDZ" evidence="10">
    <location>
        <begin position="440"/>
        <end position="506"/>
    </location>
</feature>
<dbReference type="PANTHER" id="PTHR43343:SF3">
    <property type="entry name" value="PROTEASE DO-LIKE 8, CHLOROPLASTIC"/>
    <property type="match status" value="1"/>
</dbReference>
<keyword evidence="4" id="KW-0677">Repeat</keyword>
<feature type="region of interest" description="Disordered" evidence="9">
    <location>
        <begin position="417"/>
        <end position="447"/>
    </location>
</feature>
<organism evidence="11">
    <name type="scientific">mine drainage metagenome</name>
    <dbReference type="NCBI Taxonomy" id="410659"/>
    <lineage>
        <taxon>unclassified sequences</taxon>
        <taxon>metagenomes</taxon>
        <taxon>ecological metagenomes</taxon>
    </lineage>
</organism>
<dbReference type="GO" id="GO:0006508">
    <property type="term" value="P:proteolysis"/>
    <property type="evidence" value="ECO:0007669"/>
    <property type="project" value="UniProtKB-KW"/>
</dbReference>
<dbReference type="Gene3D" id="2.40.10.120">
    <property type="match status" value="1"/>
</dbReference>
<name>A0A1J5SQD0_9ZZZZ</name>
<dbReference type="GO" id="GO:0004252">
    <property type="term" value="F:serine-type endopeptidase activity"/>
    <property type="evidence" value="ECO:0007669"/>
    <property type="project" value="InterPro"/>
</dbReference>
<dbReference type="PROSITE" id="PS50106">
    <property type="entry name" value="PDZ"/>
    <property type="match status" value="2"/>
</dbReference>
<dbReference type="InterPro" id="IPR011782">
    <property type="entry name" value="Pept_S1C_Do"/>
</dbReference>
<evidence type="ECO:0000259" key="10">
    <source>
        <dbReference type="PROSITE" id="PS50106"/>
    </source>
</evidence>
<evidence type="ECO:0000256" key="9">
    <source>
        <dbReference type="SAM" id="MobiDB-lite"/>
    </source>
</evidence>
<keyword evidence="3" id="KW-0732">Signal</keyword>
<dbReference type="AlphaFoldDB" id="A0A1J5SQD0"/>
<reference evidence="11" key="1">
    <citation type="submission" date="2016-10" db="EMBL/GenBank/DDBJ databases">
        <title>Sequence of Gallionella enrichment culture.</title>
        <authorList>
            <person name="Poehlein A."/>
            <person name="Muehling M."/>
            <person name="Daniel R."/>
        </authorList>
    </citation>
    <scope>NUCLEOTIDE SEQUENCE</scope>
</reference>
<dbReference type="EMBL" id="MLJW01000045">
    <property type="protein sequence ID" value="OIR06261.1"/>
    <property type="molecule type" value="Genomic_DNA"/>
</dbReference>
<evidence type="ECO:0000256" key="8">
    <source>
        <dbReference type="ARBA" id="ARBA00023016"/>
    </source>
</evidence>
<dbReference type="InterPro" id="IPR036034">
    <property type="entry name" value="PDZ_sf"/>
</dbReference>
<evidence type="ECO:0000256" key="3">
    <source>
        <dbReference type="ARBA" id="ARBA00022729"/>
    </source>
</evidence>
<dbReference type="Pfam" id="PF13365">
    <property type="entry name" value="Trypsin_2"/>
    <property type="match status" value="1"/>
</dbReference>
<keyword evidence="8" id="KW-0346">Stress response</keyword>
<evidence type="ECO:0000256" key="2">
    <source>
        <dbReference type="ARBA" id="ARBA00022670"/>
    </source>
</evidence>
<keyword evidence="6 11" id="KW-0378">Hydrolase</keyword>
<evidence type="ECO:0000256" key="6">
    <source>
        <dbReference type="ARBA" id="ARBA00022801"/>
    </source>
</evidence>